<comment type="caution">
    <text evidence="2">The sequence shown here is derived from an EMBL/GenBank/DDBJ whole genome shotgun (WGS) entry which is preliminary data.</text>
</comment>
<keyword evidence="1" id="KW-1133">Transmembrane helix</keyword>
<keyword evidence="1" id="KW-0472">Membrane</keyword>
<evidence type="ECO:0000313" key="3">
    <source>
        <dbReference type="Proteomes" id="UP001172102"/>
    </source>
</evidence>
<evidence type="ECO:0000313" key="2">
    <source>
        <dbReference type="EMBL" id="KAK0731997.1"/>
    </source>
</evidence>
<organism evidence="2 3">
    <name type="scientific">Lasiosphaeris hirsuta</name>
    <dbReference type="NCBI Taxonomy" id="260670"/>
    <lineage>
        <taxon>Eukaryota</taxon>
        <taxon>Fungi</taxon>
        <taxon>Dikarya</taxon>
        <taxon>Ascomycota</taxon>
        <taxon>Pezizomycotina</taxon>
        <taxon>Sordariomycetes</taxon>
        <taxon>Sordariomycetidae</taxon>
        <taxon>Sordariales</taxon>
        <taxon>Lasiosphaeriaceae</taxon>
        <taxon>Lasiosphaeris</taxon>
    </lineage>
</organism>
<sequence length="131" mass="14677">MAFFLPLGRFRSPIHLFFFFPPSLLPLFGGWGVIRRDRQPGTWCRLVSGALAAVKGGGLSPLDVGGPARIRDRLYLTGAPQTSQQLPFLSFRFQRTERNRSTQRNTPPSVHTPPRACASSLLFLFLCNEFV</sequence>
<proteinExistence type="predicted"/>
<dbReference type="AlphaFoldDB" id="A0AA40BD32"/>
<gene>
    <name evidence="2" type="ORF">B0H67DRAFT_566402</name>
</gene>
<dbReference type="Proteomes" id="UP001172102">
    <property type="component" value="Unassembled WGS sequence"/>
</dbReference>
<evidence type="ECO:0000256" key="1">
    <source>
        <dbReference type="SAM" id="Phobius"/>
    </source>
</evidence>
<feature type="transmembrane region" description="Helical" evidence="1">
    <location>
        <begin position="14"/>
        <end position="34"/>
    </location>
</feature>
<keyword evidence="3" id="KW-1185">Reference proteome</keyword>
<protein>
    <submittedName>
        <fullName evidence="2">Uncharacterized protein</fullName>
    </submittedName>
</protein>
<accession>A0AA40BD32</accession>
<keyword evidence="1" id="KW-0812">Transmembrane</keyword>
<dbReference type="EMBL" id="JAUKUA010000001">
    <property type="protein sequence ID" value="KAK0731997.1"/>
    <property type="molecule type" value="Genomic_DNA"/>
</dbReference>
<reference evidence="2" key="1">
    <citation type="submission" date="2023-06" db="EMBL/GenBank/DDBJ databases">
        <title>Genome-scale phylogeny and comparative genomics of the fungal order Sordariales.</title>
        <authorList>
            <consortium name="Lawrence Berkeley National Laboratory"/>
            <person name="Hensen N."/>
            <person name="Bonometti L."/>
            <person name="Westerberg I."/>
            <person name="Brannstrom I.O."/>
            <person name="Guillou S."/>
            <person name="Cros-Aarteil S."/>
            <person name="Calhoun S."/>
            <person name="Haridas S."/>
            <person name="Kuo A."/>
            <person name="Mondo S."/>
            <person name="Pangilinan J."/>
            <person name="Riley R."/>
            <person name="Labutti K."/>
            <person name="Andreopoulos B."/>
            <person name="Lipzen A."/>
            <person name="Chen C."/>
            <person name="Yanf M."/>
            <person name="Daum C."/>
            <person name="Ng V."/>
            <person name="Clum A."/>
            <person name="Steindorff A."/>
            <person name="Ohm R."/>
            <person name="Martin F."/>
            <person name="Silar P."/>
            <person name="Natvig D."/>
            <person name="Lalanne C."/>
            <person name="Gautier V."/>
            <person name="Ament-Velasquez S.L."/>
            <person name="Kruys A."/>
            <person name="Hutchinson M.I."/>
            <person name="Powell A.J."/>
            <person name="Barry K."/>
            <person name="Miller A.N."/>
            <person name="Grigoriev I.V."/>
            <person name="Debuchy R."/>
            <person name="Gladieux P."/>
            <person name="Thoren M.H."/>
            <person name="Johannesson H."/>
        </authorList>
    </citation>
    <scope>NUCLEOTIDE SEQUENCE</scope>
    <source>
        <strain evidence="2">SMH4607-1</strain>
    </source>
</reference>
<name>A0AA40BD32_9PEZI</name>